<dbReference type="InterPro" id="IPR043128">
    <property type="entry name" value="Rev_trsase/Diguanyl_cyclase"/>
</dbReference>
<dbReference type="EC" id="2.7.7.65" evidence="1"/>
<dbReference type="EMBL" id="SNXW01000005">
    <property type="protein sequence ID" value="TDP82858.1"/>
    <property type="molecule type" value="Genomic_DNA"/>
</dbReference>
<evidence type="ECO:0000259" key="4">
    <source>
        <dbReference type="PROSITE" id="PS50887"/>
    </source>
</evidence>
<dbReference type="InterPro" id="IPR050469">
    <property type="entry name" value="Diguanylate_Cyclase"/>
</dbReference>
<dbReference type="FunFam" id="3.30.70.270:FF:000001">
    <property type="entry name" value="Diguanylate cyclase domain protein"/>
    <property type="match status" value="1"/>
</dbReference>
<keyword evidence="3" id="KW-0472">Membrane</keyword>
<dbReference type="GO" id="GO:0043709">
    <property type="term" value="P:cell adhesion involved in single-species biofilm formation"/>
    <property type="evidence" value="ECO:0007669"/>
    <property type="project" value="TreeGrafter"/>
</dbReference>
<comment type="caution">
    <text evidence="5">The sequence shown here is derived from an EMBL/GenBank/DDBJ whole genome shotgun (WGS) entry which is preliminary data.</text>
</comment>
<evidence type="ECO:0000313" key="6">
    <source>
        <dbReference type="Proteomes" id="UP000294593"/>
    </source>
</evidence>
<evidence type="ECO:0000313" key="5">
    <source>
        <dbReference type="EMBL" id="TDP82858.1"/>
    </source>
</evidence>
<proteinExistence type="predicted"/>
<dbReference type="PROSITE" id="PS50887">
    <property type="entry name" value="GGDEF"/>
    <property type="match status" value="1"/>
</dbReference>
<organism evidence="5 6">
    <name type="scientific">Aquabacterium commune</name>
    <dbReference type="NCBI Taxonomy" id="70586"/>
    <lineage>
        <taxon>Bacteria</taxon>
        <taxon>Pseudomonadati</taxon>
        <taxon>Pseudomonadota</taxon>
        <taxon>Betaproteobacteria</taxon>
        <taxon>Burkholderiales</taxon>
        <taxon>Aquabacterium</taxon>
    </lineage>
</organism>
<keyword evidence="6" id="KW-1185">Reference proteome</keyword>
<dbReference type="GO" id="GO:1902201">
    <property type="term" value="P:negative regulation of bacterial-type flagellum-dependent cell motility"/>
    <property type="evidence" value="ECO:0007669"/>
    <property type="project" value="TreeGrafter"/>
</dbReference>
<feature type="transmembrane region" description="Helical" evidence="3">
    <location>
        <begin position="99"/>
        <end position="116"/>
    </location>
</feature>
<feature type="transmembrane region" description="Helical" evidence="3">
    <location>
        <begin position="123"/>
        <end position="139"/>
    </location>
</feature>
<feature type="transmembrane region" description="Helical" evidence="3">
    <location>
        <begin position="159"/>
        <end position="178"/>
    </location>
</feature>
<dbReference type="Proteomes" id="UP000294593">
    <property type="component" value="Unassembled WGS sequence"/>
</dbReference>
<protein>
    <recommendedName>
        <fullName evidence="1">diguanylate cyclase</fullName>
        <ecNumber evidence="1">2.7.7.65</ecNumber>
    </recommendedName>
</protein>
<dbReference type="Gene3D" id="3.30.70.270">
    <property type="match status" value="1"/>
</dbReference>
<evidence type="ECO:0000256" key="1">
    <source>
        <dbReference type="ARBA" id="ARBA00012528"/>
    </source>
</evidence>
<evidence type="ECO:0000256" key="2">
    <source>
        <dbReference type="ARBA" id="ARBA00034247"/>
    </source>
</evidence>
<dbReference type="Pfam" id="PF00990">
    <property type="entry name" value="GGDEF"/>
    <property type="match status" value="1"/>
</dbReference>
<keyword evidence="3" id="KW-1133">Transmembrane helix</keyword>
<dbReference type="NCBIfam" id="TIGR00254">
    <property type="entry name" value="GGDEF"/>
    <property type="match status" value="1"/>
</dbReference>
<accession>A0A4V3CVK7</accession>
<feature type="transmembrane region" description="Helical" evidence="3">
    <location>
        <begin position="21"/>
        <end position="40"/>
    </location>
</feature>
<dbReference type="AlphaFoldDB" id="A0A4V3CVK7"/>
<name>A0A4V3CVK7_9BURK</name>
<evidence type="ECO:0000256" key="3">
    <source>
        <dbReference type="SAM" id="Phobius"/>
    </source>
</evidence>
<dbReference type="GO" id="GO:0052621">
    <property type="term" value="F:diguanylate cyclase activity"/>
    <property type="evidence" value="ECO:0007669"/>
    <property type="project" value="UniProtKB-EC"/>
</dbReference>
<keyword evidence="3" id="KW-0812">Transmembrane</keyword>
<gene>
    <name evidence="5" type="ORF">EV672_10545</name>
</gene>
<dbReference type="PANTHER" id="PTHR45138">
    <property type="entry name" value="REGULATORY COMPONENTS OF SENSORY TRANSDUCTION SYSTEM"/>
    <property type="match status" value="1"/>
</dbReference>
<comment type="catalytic activity">
    <reaction evidence="2">
        <text>2 GTP = 3',3'-c-di-GMP + 2 diphosphate</text>
        <dbReference type="Rhea" id="RHEA:24898"/>
        <dbReference type="ChEBI" id="CHEBI:33019"/>
        <dbReference type="ChEBI" id="CHEBI:37565"/>
        <dbReference type="ChEBI" id="CHEBI:58805"/>
        <dbReference type="EC" id="2.7.7.65"/>
    </reaction>
</comment>
<dbReference type="CDD" id="cd01949">
    <property type="entry name" value="GGDEF"/>
    <property type="match status" value="1"/>
</dbReference>
<dbReference type="GO" id="GO:0005886">
    <property type="term" value="C:plasma membrane"/>
    <property type="evidence" value="ECO:0007669"/>
    <property type="project" value="TreeGrafter"/>
</dbReference>
<dbReference type="InterPro" id="IPR000160">
    <property type="entry name" value="GGDEF_dom"/>
</dbReference>
<feature type="domain" description="GGDEF" evidence="4">
    <location>
        <begin position="220"/>
        <end position="353"/>
    </location>
</feature>
<dbReference type="SUPFAM" id="SSF55073">
    <property type="entry name" value="Nucleotide cyclase"/>
    <property type="match status" value="1"/>
</dbReference>
<dbReference type="InterPro" id="IPR029787">
    <property type="entry name" value="Nucleotide_cyclase"/>
</dbReference>
<reference evidence="5 6" key="1">
    <citation type="submission" date="2019-03" db="EMBL/GenBank/DDBJ databases">
        <title>Genomic Encyclopedia of Type Strains, Phase IV (KMG-IV): sequencing the most valuable type-strain genomes for metagenomic binning, comparative biology and taxonomic classification.</title>
        <authorList>
            <person name="Goeker M."/>
        </authorList>
    </citation>
    <scope>NUCLEOTIDE SEQUENCE [LARGE SCALE GENOMIC DNA]</scope>
    <source>
        <strain evidence="5 6">DSM 11901</strain>
    </source>
</reference>
<dbReference type="SMART" id="SM00267">
    <property type="entry name" value="GGDEF"/>
    <property type="match status" value="1"/>
</dbReference>
<dbReference type="PANTHER" id="PTHR45138:SF9">
    <property type="entry name" value="DIGUANYLATE CYCLASE DGCM-RELATED"/>
    <property type="match status" value="1"/>
</dbReference>
<sequence length="359" mass="39015">MLHSRGSVSPLSRASEVFPRLMMAISVIAGLAHLSFIFLFDAIGVGAMARANIASVLVYALTALLTQQGRTRLALQIMAVEILLHGSVATALIGWASGFHCYLILIIPVAIVSTSYQPRTKAVVAVLVGLFYMLMDMSFRQAQPAIEVPPHLLAGLHHFNQAATLLILGLLATLYYRMVHSAEDSLRELACTDPLTQLRNRRFAMEVAQHEAAVFQRGGRPLAVVIGDVDHFKRINDHHGHAVGDTALRAIARVLREGVREVDHVARWGGEEFLLLLPATEEEEAIQVCERLRQGVQALAAQNLAGEALSVSITLGVALLQRDESIEQALVRADRALYEGKQAGRNRVVLAGQDGAPVL</sequence>